<dbReference type="STRING" id="13706.A0A1X2HNZ9"/>
<dbReference type="PANTHER" id="PTHR15975">
    <property type="entry name" value="CCR4-NOT TRANSCRIPTION COMPLEX SUBUNIT 11"/>
    <property type="match status" value="1"/>
</dbReference>
<keyword evidence="6" id="KW-0805">Transcription regulation</keyword>
<evidence type="ECO:0000313" key="10">
    <source>
        <dbReference type="EMBL" id="ORZ01078.1"/>
    </source>
</evidence>
<dbReference type="InParanoid" id="A0A1X2HNZ9"/>
<evidence type="ECO:0000256" key="9">
    <source>
        <dbReference type="ARBA" id="ARBA00023242"/>
    </source>
</evidence>
<evidence type="ECO:0000256" key="6">
    <source>
        <dbReference type="ARBA" id="ARBA00023015"/>
    </source>
</evidence>
<reference evidence="10 11" key="1">
    <citation type="submission" date="2016-07" db="EMBL/GenBank/DDBJ databases">
        <title>Pervasive Adenine N6-methylation of Active Genes in Fungi.</title>
        <authorList>
            <consortium name="DOE Joint Genome Institute"/>
            <person name="Mondo S.J."/>
            <person name="Dannebaum R.O."/>
            <person name="Kuo R.C."/>
            <person name="Labutti K."/>
            <person name="Haridas S."/>
            <person name="Kuo A."/>
            <person name="Salamov A."/>
            <person name="Ahrendt S.R."/>
            <person name="Lipzen A."/>
            <person name="Sullivan W."/>
            <person name="Andreopoulos W.B."/>
            <person name="Clum A."/>
            <person name="Lindquist E."/>
            <person name="Daum C."/>
            <person name="Ramamoorthy G.K."/>
            <person name="Gryganskyi A."/>
            <person name="Culley D."/>
            <person name="Magnuson J.K."/>
            <person name="James T.Y."/>
            <person name="O'Malley M.A."/>
            <person name="Stajich J.E."/>
            <person name="Spatafora J.W."/>
            <person name="Visel A."/>
            <person name="Grigoriev I.V."/>
        </authorList>
    </citation>
    <scope>NUCLEOTIDE SEQUENCE [LARGE SCALE GENOMIC DNA]</scope>
    <source>
        <strain evidence="10 11">NRRL 2496</strain>
    </source>
</reference>
<keyword evidence="11" id="KW-1185">Reference proteome</keyword>
<evidence type="ECO:0000256" key="1">
    <source>
        <dbReference type="ARBA" id="ARBA00004123"/>
    </source>
</evidence>
<dbReference type="OrthoDB" id="10265389at2759"/>
<organism evidence="10 11">
    <name type="scientific">Syncephalastrum racemosum</name>
    <name type="common">Filamentous fungus</name>
    <dbReference type="NCBI Taxonomy" id="13706"/>
    <lineage>
        <taxon>Eukaryota</taxon>
        <taxon>Fungi</taxon>
        <taxon>Fungi incertae sedis</taxon>
        <taxon>Mucoromycota</taxon>
        <taxon>Mucoromycotina</taxon>
        <taxon>Mucoromycetes</taxon>
        <taxon>Mucorales</taxon>
        <taxon>Syncephalastraceae</taxon>
        <taxon>Syncephalastrum</taxon>
    </lineage>
</organism>
<dbReference type="AlphaFoldDB" id="A0A1X2HNZ9"/>
<evidence type="ECO:0000256" key="7">
    <source>
        <dbReference type="ARBA" id="ARBA00023158"/>
    </source>
</evidence>
<keyword evidence="5" id="KW-0963">Cytoplasm</keyword>
<protein>
    <recommendedName>
        <fullName evidence="4">CCR4-NOT transcription complex subunit 11</fullName>
    </recommendedName>
</protein>
<accession>A0A1X2HNZ9</accession>
<dbReference type="EMBL" id="MCGN01000002">
    <property type="protein sequence ID" value="ORZ01078.1"/>
    <property type="molecule type" value="Genomic_DNA"/>
</dbReference>
<evidence type="ECO:0000256" key="8">
    <source>
        <dbReference type="ARBA" id="ARBA00023163"/>
    </source>
</evidence>
<dbReference type="GO" id="GO:0005737">
    <property type="term" value="C:cytoplasm"/>
    <property type="evidence" value="ECO:0007669"/>
    <property type="project" value="UniProtKB-SubCell"/>
</dbReference>
<dbReference type="Pfam" id="PF10155">
    <property type="entry name" value="CNOT11"/>
    <property type="match status" value="1"/>
</dbReference>
<dbReference type="InterPro" id="IPR019312">
    <property type="entry name" value="CNOT11"/>
</dbReference>
<gene>
    <name evidence="10" type="ORF">BCR43DRAFT_486341</name>
</gene>
<dbReference type="GO" id="GO:0030014">
    <property type="term" value="C:CCR4-NOT complex"/>
    <property type="evidence" value="ECO:0007669"/>
    <property type="project" value="InterPro"/>
</dbReference>
<comment type="similarity">
    <text evidence="3">Belongs to the CNOT11 family.</text>
</comment>
<dbReference type="Proteomes" id="UP000242180">
    <property type="component" value="Unassembled WGS sequence"/>
</dbReference>
<dbReference type="GO" id="GO:0005634">
    <property type="term" value="C:nucleus"/>
    <property type="evidence" value="ECO:0007669"/>
    <property type="project" value="UniProtKB-SubCell"/>
</dbReference>
<evidence type="ECO:0000256" key="3">
    <source>
        <dbReference type="ARBA" id="ARBA00008030"/>
    </source>
</evidence>
<keyword evidence="9" id="KW-0539">Nucleus</keyword>
<sequence length="378" mass="42662">MPDSTLAQAFAVFRQSCDNNAVFENACELFITFDGTQNAHNRLIILYNLYALYAELPLEMNPFLTFFLEFLGERGNPIEKRFVRCILDGTVPLVKDRMPSEVYADPEGVLPVQHGTTERLKELQDKAALLVGEPTVAQKKYKGKTVAKPNIATDYSRHGAMLAEQLEQIENQASPSPDMLAVASQLMEEAGQRTLTLPEQQFLQTIIQRRPNTVLVHCKPLPDTLRGMIEANPFLAFDVAHALLKQETERAIYLETLTEVPISSNSLEMVHHLLTCAEPCILSSEFMHVYISNSIRSCEMLEDGPWKDKQVRTVAKFLQSLLEKKVIGVTEYLIEIQSFCVGYFKFAGVAALFRFASCEAQPEIEKRRNMQSTHHSMA</sequence>
<name>A0A1X2HNZ9_SYNRA</name>
<dbReference type="GO" id="GO:0031047">
    <property type="term" value="P:regulatory ncRNA-mediated gene silencing"/>
    <property type="evidence" value="ECO:0007669"/>
    <property type="project" value="UniProtKB-KW"/>
</dbReference>
<keyword evidence="7" id="KW-0943">RNA-mediated gene silencing</keyword>
<evidence type="ECO:0000256" key="4">
    <source>
        <dbReference type="ARBA" id="ARBA00014872"/>
    </source>
</evidence>
<dbReference type="PANTHER" id="PTHR15975:SF0">
    <property type="entry name" value="CCR4-NOT TRANSCRIPTION COMPLEX SUBUNIT 11"/>
    <property type="match status" value="1"/>
</dbReference>
<dbReference type="OMA" id="HFVYCIL"/>
<evidence type="ECO:0000313" key="11">
    <source>
        <dbReference type="Proteomes" id="UP000242180"/>
    </source>
</evidence>
<evidence type="ECO:0000256" key="5">
    <source>
        <dbReference type="ARBA" id="ARBA00022490"/>
    </source>
</evidence>
<proteinExistence type="inferred from homology"/>
<comment type="subcellular location">
    <subcellularLocation>
        <location evidence="2">Cytoplasm</location>
    </subcellularLocation>
    <subcellularLocation>
        <location evidence="1">Nucleus</location>
    </subcellularLocation>
</comment>
<comment type="caution">
    <text evidence="10">The sequence shown here is derived from an EMBL/GenBank/DDBJ whole genome shotgun (WGS) entry which is preliminary data.</text>
</comment>
<keyword evidence="8" id="KW-0804">Transcription</keyword>
<evidence type="ECO:0000256" key="2">
    <source>
        <dbReference type="ARBA" id="ARBA00004496"/>
    </source>
</evidence>